<reference evidence="3" key="1">
    <citation type="journal article" date="2019" name="Int. J. Syst. Evol. Microbiol.">
        <title>The Global Catalogue of Microorganisms (GCM) 10K type strain sequencing project: providing services to taxonomists for standard genome sequencing and annotation.</title>
        <authorList>
            <consortium name="The Broad Institute Genomics Platform"/>
            <consortium name="The Broad Institute Genome Sequencing Center for Infectious Disease"/>
            <person name="Wu L."/>
            <person name="Ma J."/>
        </authorList>
    </citation>
    <scope>NUCLEOTIDE SEQUENCE [LARGE SCALE GENOMIC DNA]</scope>
    <source>
        <strain evidence="3">JCM 16545</strain>
    </source>
</reference>
<dbReference type="Pfam" id="PF10011">
    <property type="entry name" value="DUF2254"/>
    <property type="match status" value="1"/>
</dbReference>
<dbReference type="EMBL" id="JBHUJC010000027">
    <property type="protein sequence ID" value="MFD2276774.1"/>
    <property type="molecule type" value="Genomic_DNA"/>
</dbReference>
<accession>A0ABW5E2W8</accession>
<evidence type="ECO:0000313" key="2">
    <source>
        <dbReference type="EMBL" id="MFD2276774.1"/>
    </source>
</evidence>
<evidence type="ECO:0000256" key="1">
    <source>
        <dbReference type="SAM" id="Phobius"/>
    </source>
</evidence>
<feature type="transmembrane region" description="Helical" evidence="1">
    <location>
        <begin position="57"/>
        <end position="83"/>
    </location>
</feature>
<sequence>MCNWLVFLYHRLKEQLWVKPAVICCISVVAVFAAKWVDQFPALETVPNISIDSIETLLQVIAASMLVMATFAVGSMVSAYASASKDATPRTFPLIISDDVSQNALTAFVGAFIFSIVGLFALQNGYYERAGRFTLLIMTFAVFAVVILTFVWWVDRIARLGRMGTTIDKVELTTSAALKRRRKSPQLGGKKVGERAVGAVAVIGEEIGYVQMVKMDELQELAEKHDVEIELMALPGTFASPARALAFFEGDVEELSEFKDKVSKAFVIGRDRTFEDDPRFGLVVLSEIAGRALSPAINDSGTAIAVIGALVRLLVFWAKPEEEEEVQFDRVAVPELSLEDMFDDAFRMISRDGAGAVEVMMRLQKGFSAIAAVSNEEAQKLIAEYSDAVIKRAEVAIDSPKDLEAVKAAAQFT</sequence>
<name>A0ABW5E2W8_9BACT</name>
<protein>
    <submittedName>
        <fullName evidence="2">DUF2254 domain-containing protein</fullName>
    </submittedName>
</protein>
<keyword evidence="3" id="KW-1185">Reference proteome</keyword>
<feature type="transmembrane region" description="Helical" evidence="1">
    <location>
        <begin position="16"/>
        <end position="37"/>
    </location>
</feature>
<dbReference type="Proteomes" id="UP001597297">
    <property type="component" value="Unassembled WGS sequence"/>
</dbReference>
<gene>
    <name evidence="2" type="ORF">ACFSQZ_09865</name>
</gene>
<feature type="transmembrane region" description="Helical" evidence="1">
    <location>
        <begin position="133"/>
        <end position="154"/>
    </location>
</feature>
<keyword evidence="1" id="KW-0472">Membrane</keyword>
<proteinExistence type="predicted"/>
<keyword evidence="1" id="KW-1133">Transmembrane helix</keyword>
<evidence type="ECO:0000313" key="3">
    <source>
        <dbReference type="Proteomes" id="UP001597297"/>
    </source>
</evidence>
<dbReference type="InterPro" id="IPR018723">
    <property type="entry name" value="DUF2254_membrane"/>
</dbReference>
<comment type="caution">
    <text evidence="2">The sequence shown here is derived from an EMBL/GenBank/DDBJ whole genome shotgun (WGS) entry which is preliminary data.</text>
</comment>
<feature type="transmembrane region" description="Helical" evidence="1">
    <location>
        <begin position="104"/>
        <end position="127"/>
    </location>
</feature>
<dbReference type="RefSeq" id="WP_377095740.1">
    <property type="nucleotide sequence ID" value="NZ_JBHSJM010000001.1"/>
</dbReference>
<organism evidence="2 3">
    <name type="scientific">Rubritalea spongiae</name>
    <dbReference type="NCBI Taxonomy" id="430797"/>
    <lineage>
        <taxon>Bacteria</taxon>
        <taxon>Pseudomonadati</taxon>
        <taxon>Verrucomicrobiota</taxon>
        <taxon>Verrucomicrobiia</taxon>
        <taxon>Verrucomicrobiales</taxon>
        <taxon>Rubritaleaceae</taxon>
        <taxon>Rubritalea</taxon>
    </lineage>
</organism>
<keyword evidence="1" id="KW-0812">Transmembrane</keyword>